<keyword evidence="11" id="KW-1015">Disulfide bond</keyword>
<dbReference type="PRINTS" id="PR00137">
    <property type="entry name" value="LYSOZYME"/>
</dbReference>
<dbReference type="Ensembl" id="ENSGEVT00005009626.1">
    <property type="protein sequence ID" value="ENSGEVP00005009173.1"/>
    <property type="gene ID" value="ENSGEVG00005006518.1"/>
</dbReference>
<evidence type="ECO:0000256" key="12">
    <source>
        <dbReference type="ARBA" id="ARBA00023295"/>
    </source>
</evidence>
<protein>
    <recommendedName>
        <fullName evidence="6">Sperm acrosome membrane-associated protein 3</fullName>
        <ecNumber evidence="5">3.2.1.17</ecNumber>
    </recommendedName>
</protein>
<keyword evidence="10" id="KW-0378">Hydrolase</keyword>
<evidence type="ECO:0000256" key="10">
    <source>
        <dbReference type="ARBA" id="ARBA00022801"/>
    </source>
</evidence>
<dbReference type="PROSITE" id="PS51348">
    <property type="entry name" value="GLYCOSYL_HYDROL_F22_2"/>
    <property type="match status" value="1"/>
</dbReference>
<evidence type="ECO:0000256" key="3">
    <source>
        <dbReference type="ARBA" id="ARBA00010859"/>
    </source>
</evidence>
<reference evidence="18" key="1">
    <citation type="submission" date="2025-08" db="UniProtKB">
        <authorList>
            <consortium name="Ensembl"/>
        </authorList>
    </citation>
    <scope>IDENTIFICATION</scope>
</reference>
<keyword evidence="16" id="KW-0812">Transmembrane</keyword>
<comment type="function">
    <text evidence="14">Lysozymes have primarily a bacteriolytic function; those in tissues and body fluids are associated with the monocyte-macrophage system and enhance the activity of immunoagents. Has strong bacteriolytic activity against M.luteus and V.cholerae, weak bacteriolytic activity against P.aeruginosa and no activity against A.hydrophila.</text>
</comment>
<keyword evidence="12" id="KW-0326">Glycosidase</keyword>
<keyword evidence="16" id="KW-1133">Transmembrane helix</keyword>
<dbReference type="GO" id="GO:0042742">
    <property type="term" value="P:defense response to bacterium"/>
    <property type="evidence" value="ECO:0007669"/>
    <property type="project" value="UniProtKB-KW"/>
</dbReference>
<evidence type="ECO:0000256" key="14">
    <source>
        <dbReference type="ARBA" id="ARBA00054602"/>
    </source>
</evidence>
<evidence type="ECO:0000256" key="8">
    <source>
        <dbReference type="ARBA" id="ARBA00022529"/>
    </source>
</evidence>
<evidence type="ECO:0000256" key="7">
    <source>
        <dbReference type="ARBA" id="ARBA00022525"/>
    </source>
</evidence>
<organism evidence="18 19">
    <name type="scientific">Gopherus evgoodei</name>
    <name type="common">Goodes thornscrub tortoise</name>
    <dbReference type="NCBI Taxonomy" id="1825980"/>
    <lineage>
        <taxon>Eukaryota</taxon>
        <taxon>Metazoa</taxon>
        <taxon>Chordata</taxon>
        <taxon>Craniata</taxon>
        <taxon>Vertebrata</taxon>
        <taxon>Euteleostomi</taxon>
        <taxon>Archelosauria</taxon>
        <taxon>Testudinata</taxon>
        <taxon>Testudines</taxon>
        <taxon>Cryptodira</taxon>
        <taxon>Durocryptodira</taxon>
        <taxon>Testudinoidea</taxon>
        <taxon>Testudinidae</taxon>
        <taxon>Gopherus</taxon>
    </lineage>
</organism>
<comment type="subcellular location">
    <subcellularLocation>
        <location evidence="2">Secreted</location>
    </subcellularLocation>
</comment>
<feature type="domain" description="Glycosyl hydrolases family 22 (GH22)" evidence="17">
    <location>
        <begin position="165"/>
        <end position="183"/>
    </location>
</feature>
<dbReference type="Gene3D" id="1.10.530.10">
    <property type="match status" value="1"/>
</dbReference>
<comment type="catalytic activity">
    <reaction evidence="1">
        <text>Hydrolysis of (1-&gt;4)-beta-linkages between N-acetylmuramic acid and N-acetyl-D-glucosamine residues in a peptidoglycan and between N-acetyl-D-glucosamine residues in chitodextrins.</text>
        <dbReference type="EC" id="3.2.1.17"/>
    </reaction>
</comment>
<dbReference type="InterPro" id="IPR023346">
    <property type="entry name" value="Lysozyme-like_dom_sf"/>
</dbReference>
<dbReference type="PROSITE" id="PS00128">
    <property type="entry name" value="GLYCOSYL_HYDROL_F22_1"/>
    <property type="match status" value="1"/>
</dbReference>
<evidence type="ECO:0000256" key="13">
    <source>
        <dbReference type="ARBA" id="ARBA00024656"/>
    </source>
</evidence>
<dbReference type="AlphaFoldDB" id="A0A8C4W5V2"/>
<dbReference type="EC" id="3.2.1.17" evidence="5"/>
<keyword evidence="16" id="KW-0472">Membrane</keyword>
<evidence type="ECO:0000259" key="17">
    <source>
        <dbReference type="PROSITE" id="PS00128"/>
    </source>
</evidence>
<reference evidence="18" key="2">
    <citation type="submission" date="2025-09" db="UniProtKB">
        <authorList>
            <consortium name="Ensembl"/>
        </authorList>
    </citation>
    <scope>IDENTIFICATION</scope>
</reference>
<evidence type="ECO:0000256" key="2">
    <source>
        <dbReference type="ARBA" id="ARBA00004613"/>
    </source>
</evidence>
<keyword evidence="8" id="KW-0929">Antimicrobial</keyword>
<dbReference type="GO" id="GO:0005576">
    <property type="term" value="C:extracellular region"/>
    <property type="evidence" value="ECO:0007669"/>
    <property type="project" value="UniProtKB-SubCell"/>
</dbReference>
<dbReference type="GeneTree" id="ENSGT00940000161810"/>
<dbReference type="Proteomes" id="UP000694390">
    <property type="component" value="Unassembled WGS sequence"/>
</dbReference>
<dbReference type="CDD" id="cd16897">
    <property type="entry name" value="LYZ_C"/>
    <property type="match status" value="1"/>
</dbReference>
<name>A0A8C4W5V2_9SAUR</name>
<dbReference type="GO" id="GO:0007342">
    <property type="term" value="P:fusion of sperm to egg plasma membrane involved in single fertilization"/>
    <property type="evidence" value="ECO:0007669"/>
    <property type="project" value="TreeGrafter"/>
</dbReference>
<keyword evidence="9" id="KW-0081">Bacteriolytic enzyme</keyword>
<comment type="subunit">
    <text evidence="4">Interacts with ASTL.</text>
</comment>
<evidence type="ECO:0000256" key="11">
    <source>
        <dbReference type="ARBA" id="ARBA00023157"/>
    </source>
</evidence>
<gene>
    <name evidence="18" type="primary">LOC115651589</name>
</gene>
<dbReference type="InterPro" id="IPR001916">
    <property type="entry name" value="Glyco_hydro_22"/>
</dbReference>
<evidence type="ECO:0000256" key="15">
    <source>
        <dbReference type="RuleBase" id="RU004440"/>
    </source>
</evidence>
<evidence type="ECO:0000256" key="9">
    <source>
        <dbReference type="ARBA" id="ARBA00022638"/>
    </source>
</evidence>
<evidence type="ECO:0000256" key="5">
    <source>
        <dbReference type="ARBA" id="ARBA00012732"/>
    </source>
</evidence>
<dbReference type="SMART" id="SM00263">
    <property type="entry name" value="LYZ1"/>
    <property type="match status" value="1"/>
</dbReference>
<dbReference type="PRINTS" id="PR00135">
    <property type="entry name" value="LYZLACT"/>
</dbReference>
<comment type="similarity">
    <text evidence="3 15">Belongs to the glycosyl hydrolase 22 family.</text>
</comment>
<evidence type="ECO:0000256" key="16">
    <source>
        <dbReference type="SAM" id="Phobius"/>
    </source>
</evidence>
<sequence>MGFWNTSPDFGTQGLFATLHSTPVSSCLDRDPRIQEGAKSHSSYSNEAHKAVKTAISTAASAASSSSHTAGMAALVLLSILACVLVGNMGKIFRRCELAQVLHQAGMDGFRGYNLADWLCMAFHESRFNTDMVDHEADGSTDNGIFQINSRQWCDDYRSSTRNLCHMHCSDLLTSNINDDIVCAMQIVQKPRGMGAWLAWRKHCEGHDLSQWVEGCNVGSR</sequence>
<dbReference type="FunFam" id="1.10.530.10:FF:000001">
    <property type="entry name" value="Lysozyme C"/>
    <property type="match status" value="1"/>
</dbReference>
<dbReference type="SUPFAM" id="SSF53955">
    <property type="entry name" value="Lysozyme-like"/>
    <property type="match status" value="1"/>
</dbReference>
<dbReference type="GO" id="GO:0036126">
    <property type="term" value="C:sperm flagellum"/>
    <property type="evidence" value="ECO:0007669"/>
    <property type="project" value="TreeGrafter"/>
</dbReference>
<dbReference type="GO" id="GO:0001669">
    <property type="term" value="C:acrosomal vesicle"/>
    <property type="evidence" value="ECO:0007669"/>
    <property type="project" value="TreeGrafter"/>
</dbReference>
<dbReference type="GO" id="GO:0003796">
    <property type="term" value="F:lysozyme activity"/>
    <property type="evidence" value="ECO:0007669"/>
    <property type="project" value="UniProtKB-EC"/>
</dbReference>
<dbReference type="InterPro" id="IPR000974">
    <property type="entry name" value="Glyco_hydro_22_lys"/>
</dbReference>
<dbReference type="PANTHER" id="PTHR11407">
    <property type="entry name" value="LYSOZYME C"/>
    <property type="match status" value="1"/>
</dbReference>
<evidence type="ECO:0000256" key="1">
    <source>
        <dbReference type="ARBA" id="ARBA00000632"/>
    </source>
</evidence>
<dbReference type="PANTHER" id="PTHR11407:SF25">
    <property type="entry name" value="SPERM ACROSOME MEMBRANE-ASSOCIATED PROTEIN 3"/>
    <property type="match status" value="1"/>
</dbReference>
<feature type="transmembrane region" description="Helical" evidence="16">
    <location>
        <begin position="70"/>
        <end position="90"/>
    </location>
</feature>
<evidence type="ECO:0000313" key="18">
    <source>
        <dbReference type="Ensembl" id="ENSGEVP00005009173.1"/>
    </source>
</evidence>
<comment type="function">
    <text evidence="13">Sperm surface membrane protein that may be involved in sperm-egg plasma membrane adhesion and fusion during fertilization. It could be a potential receptor for the egg oligosaccharide residue N-acetylglucosamine, which is present in the extracellular matrix over the egg plasma membrane. The processed form has no detectable bacteriolytic activity in vitro.</text>
</comment>
<evidence type="ECO:0000256" key="6">
    <source>
        <dbReference type="ARBA" id="ARBA00016370"/>
    </source>
</evidence>
<keyword evidence="19" id="KW-1185">Reference proteome</keyword>
<evidence type="ECO:0000256" key="4">
    <source>
        <dbReference type="ARBA" id="ARBA00011780"/>
    </source>
</evidence>
<keyword evidence="7" id="KW-0964">Secreted</keyword>
<evidence type="ECO:0000313" key="19">
    <source>
        <dbReference type="Proteomes" id="UP000694390"/>
    </source>
</evidence>
<proteinExistence type="inferred from homology"/>
<dbReference type="Pfam" id="PF00062">
    <property type="entry name" value="Lys"/>
    <property type="match status" value="1"/>
</dbReference>
<dbReference type="InterPro" id="IPR019799">
    <property type="entry name" value="Glyco_hydro_22_CS"/>
</dbReference>
<dbReference type="GO" id="GO:0031640">
    <property type="term" value="P:killing of cells of another organism"/>
    <property type="evidence" value="ECO:0007669"/>
    <property type="project" value="UniProtKB-KW"/>
</dbReference>
<accession>A0A8C4W5V2</accession>
<dbReference type="OrthoDB" id="17373at2759"/>